<dbReference type="EMBL" id="BARS01026719">
    <property type="protein sequence ID" value="GAG03773.1"/>
    <property type="molecule type" value="Genomic_DNA"/>
</dbReference>
<reference evidence="1" key="1">
    <citation type="journal article" date="2014" name="Front. Microbiol.">
        <title>High frequency of phylogenetically diverse reductive dehalogenase-homologous genes in deep subseafloor sedimentary metagenomes.</title>
        <authorList>
            <person name="Kawai M."/>
            <person name="Futagami T."/>
            <person name="Toyoda A."/>
            <person name="Takaki Y."/>
            <person name="Nishi S."/>
            <person name="Hori S."/>
            <person name="Arai W."/>
            <person name="Tsubouchi T."/>
            <person name="Morono Y."/>
            <person name="Uchiyama I."/>
            <person name="Ito T."/>
            <person name="Fujiyama A."/>
            <person name="Inagaki F."/>
            <person name="Takami H."/>
        </authorList>
    </citation>
    <scope>NUCLEOTIDE SEQUENCE</scope>
    <source>
        <strain evidence="1">Expedition CK06-06</strain>
    </source>
</reference>
<feature type="non-terminal residue" evidence="1">
    <location>
        <position position="187"/>
    </location>
</feature>
<dbReference type="AlphaFoldDB" id="X0UU01"/>
<sequence>MKGEMLLKAVESVTDSWRKQRKKEERGRPEVKARRRKIMYCAAYEYSERVTIKEAAYACMEEAYMKASAGGTLPAHARQIMYAARPTILENAQDRYGEPLELRSEYFTQTLLPDYVAEHGVAWDVVFDARGHLTEPHTDLTVPLGTLDVRWYNGKMREKRTDDVTWSTVKEAYPTYGPNHRYGAVLF</sequence>
<gene>
    <name evidence="1" type="ORF">S01H1_42075</name>
</gene>
<evidence type="ECO:0000313" key="1">
    <source>
        <dbReference type="EMBL" id="GAG03773.1"/>
    </source>
</evidence>
<accession>X0UU01</accession>
<protein>
    <submittedName>
        <fullName evidence="1">Uncharacterized protein</fullName>
    </submittedName>
</protein>
<proteinExistence type="predicted"/>
<organism evidence="1">
    <name type="scientific">marine sediment metagenome</name>
    <dbReference type="NCBI Taxonomy" id="412755"/>
    <lineage>
        <taxon>unclassified sequences</taxon>
        <taxon>metagenomes</taxon>
        <taxon>ecological metagenomes</taxon>
    </lineage>
</organism>
<comment type="caution">
    <text evidence="1">The sequence shown here is derived from an EMBL/GenBank/DDBJ whole genome shotgun (WGS) entry which is preliminary data.</text>
</comment>
<name>X0UU01_9ZZZZ</name>